<name>A0A0C9TY52_SPHS4</name>
<dbReference type="Proteomes" id="UP000054279">
    <property type="component" value="Unassembled WGS sequence"/>
</dbReference>
<protein>
    <submittedName>
        <fullName evidence="1">Uncharacterized protein</fullName>
    </submittedName>
</protein>
<proteinExistence type="predicted"/>
<gene>
    <name evidence="1" type="ORF">M422DRAFT_262366</name>
</gene>
<evidence type="ECO:0000313" key="2">
    <source>
        <dbReference type="Proteomes" id="UP000054279"/>
    </source>
</evidence>
<reference evidence="1 2" key="1">
    <citation type="submission" date="2014-06" db="EMBL/GenBank/DDBJ databases">
        <title>Evolutionary Origins and Diversification of the Mycorrhizal Mutualists.</title>
        <authorList>
            <consortium name="DOE Joint Genome Institute"/>
            <consortium name="Mycorrhizal Genomics Consortium"/>
            <person name="Kohler A."/>
            <person name="Kuo A."/>
            <person name="Nagy L.G."/>
            <person name="Floudas D."/>
            <person name="Copeland A."/>
            <person name="Barry K.W."/>
            <person name="Cichocki N."/>
            <person name="Veneault-Fourrey C."/>
            <person name="LaButti K."/>
            <person name="Lindquist E.A."/>
            <person name="Lipzen A."/>
            <person name="Lundell T."/>
            <person name="Morin E."/>
            <person name="Murat C."/>
            <person name="Riley R."/>
            <person name="Ohm R."/>
            <person name="Sun H."/>
            <person name="Tunlid A."/>
            <person name="Henrissat B."/>
            <person name="Grigoriev I.V."/>
            <person name="Hibbett D.S."/>
            <person name="Martin F."/>
        </authorList>
    </citation>
    <scope>NUCLEOTIDE SEQUENCE [LARGE SCALE GENOMIC DNA]</scope>
    <source>
        <strain evidence="1 2">SS14</strain>
    </source>
</reference>
<keyword evidence="2" id="KW-1185">Reference proteome</keyword>
<dbReference type="HOGENOM" id="CLU_1038884_0_0_1"/>
<evidence type="ECO:0000313" key="1">
    <source>
        <dbReference type="EMBL" id="KIJ35403.1"/>
    </source>
</evidence>
<sequence length="242" mass="26678">MWADPASLPASFRIDHVKQVMGGIVEEDVMLDSLIALALAPLYNGGGRDGFITVNGLLRLLRVLAVSQGQGKTGEAGIDPNIDTLNIRKLGLRFRHLGIPKAEKRYFEDCIKASHNVPLTEQEAIQVWGSTFFSGASSEHRAMIVALLKHIWSILPKYPGGTSMDDHASIIGLYLSGMAAENLHVPFSLPSHIYYTIFTWFQKSDEEDPAQLVLPPVMELIQELDIDAIAVAIAENVRRALY</sequence>
<dbReference type="AlphaFoldDB" id="A0A0C9TY52"/>
<dbReference type="EMBL" id="KN837189">
    <property type="protein sequence ID" value="KIJ35403.1"/>
    <property type="molecule type" value="Genomic_DNA"/>
</dbReference>
<organism evidence="1 2">
    <name type="scientific">Sphaerobolus stellatus (strain SS14)</name>
    <dbReference type="NCBI Taxonomy" id="990650"/>
    <lineage>
        <taxon>Eukaryota</taxon>
        <taxon>Fungi</taxon>
        <taxon>Dikarya</taxon>
        <taxon>Basidiomycota</taxon>
        <taxon>Agaricomycotina</taxon>
        <taxon>Agaricomycetes</taxon>
        <taxon>Phallomycetidae</taxon>
        <taxon>Geastrales</taxon>
        <taxon>Sphaerobolaceae</taxon>
        <taxon>Sphaerobolus</taxon>
    </lineage>
</organism>
<accession>A0A0C9TY52</accession>